<dbReference type="PANTHER" id="PTHR43201:SF5">
    <property type="entry name" value="MEDIUM-CHAIN ACYL-COA LIGASE ACSF2, MITOCHONDRIAL"/>
    <property type="match status" value="1"/>
</dbReference>
<name>A0A6J5NWQ5_9CAUD</name>
<evidence type="ECO:0000313" key="6">
    <source>
        <dbReference type="EMBL" id="CAB4186919.1"/>
    </source>
</evidence>
<dbReference type="PANTHER" id="PTHR43201">
    <property type="entry name" value="ACYL-COA SYNTHETASE"/>
    <property type="match status" value="1"/>
</dbReference>
<accession>A0A6J5NWQ5</accession>
<evidence type="ECO:0000259" key="3">
    <source>
        <dbReference type="Pfam" id="PF00501"/>
    </source>
</evidence>
<dbReference type="Pfam" id="PF00501">
    <property type="entry name" value="AMP-binding"/>
    <property type="match status" value="1"/>
</dbReference>
<dbReference type="InterPro" id="IPR042099">
    <property type="entry name" value="ANL_N_sf"/>
</dbReference>
<feature type="domain" description="AMP-dependent synthetase/ligase" evidence="3">
    <location>
        <begin position="76"/>
        <end position="250"/>
    </location>
</feature>
<gene>
    <name evidence="6" type="ORF">UFOVP1146_265</name>
    <name evidence="7" type="ORF">UFOVP1638_300</name>
    <name evidence="4" type="ORF">UFOVP812_178</name>
    <name evidence="5" type="ORF">UFOVP818_387</name>
</gene>
<comment type="similarity">
    <text evidence="1">Belongs to the ATP-dependent AMP-binding enzyme family.</text>
</comment>
<dbReference type="InterPro" id="IPR000873">
    <property type="entry name" value="AMP-dep_synth/lig_dom"/>
</dbReference>
<dbReference type="GO" id="GO:0031956">
    <property type="term" value="F:medium-chain fatty acid-CoA ligase activity"/>
    <property type="evidence" value="ECO:0007669"/>
    <property type="project" value="TreeGrafter"/>
</dbReference>
<dbReference type="EMBL" id="LR797502">
    <property type="protein sequence ID" value="CAB4221398.1"/>
    <property type="molecule type" value="Genomic_DNA"/>
</dbReference>
<evidence type="ECO:0000313" key="5">
    <source>
        <dbReference type="EMBL" id="CAB4165851.1"/>
    </source>
</evidence>
<evidence type="ECO:0000313" key="7">
    <source>
        <dbReference type="EMBL" id="CAB4221398.1"/>
    </source>
</evidence>
<evidence type="ECO:0000313" key="4">
    <source>
        <dbReference type="EMBL" id="CAB4163909.1"/>
    </source>
</evidence>
<protein>
    <submittedName>
        <fullName evidence="4">Acs Acyl-coenzyme A synthetases/AMP-(Fatty) acid ligases</fullName>
    </submittedName>
</protein>
<organism evidence="4">
    <name type="scientific">uncultured Caudovirales phage</name>
    <dbReference type="NCBI Taxonomy" id="2100421"/>
    <lineage>
        <taxon>Viruses</taxon>
        <taxon>Duplodnaviria</taxon>
        <taxon>Heunggongvirae</taxon>
        <taxon>Uroviricota</taxon>
        <taxon>Caudoviricetes</taxon>
        <taxon>Peduoviridae</taxon>
        <taxon>Maltschvirus</taxon>
        <taxon>Maltschvirus maltsch</taxon>
    </lineage>
</organism>
<dbReference type="EMBL" id="LR796776">
    <property type="protein sequence ID" value="CAB4165851.1"/>
    <property type="molecule type" value="Genomic_DNA"/>
</dbReference>
<proteinExistence type="inferred from homology"/>
<dbReference type="GO" id="GO:0006631">
    <property type="term" value="P:fatty acid metabolic process"/>
    <property type="evidence" value="ECO:0007669"/>
    <property type="project" value="TreeGrafter"/>
</dbReference>
<evidence type="ECO:0000256" key="1">
    <source>
        <dbReference type="ARBA" id="ARBA00006432"/>
    </source>
</evidence>
<dbReference type="EMBL" id="LR796758">
    <property type="protein sequence ID" value="CAB4163909.1"/>
    <property type="molecule type" value="Genomic_DNA"/>
</dbReference>
<dbReference type="Gene3D" id="3.40.50.12780">
    <property type="entry name" value="N-terminal domain of ligase-like"/>
    <property type="match status" value="1"/>
</dbReference>
<reference evidence="4" key="1">
    <citation type="submission" date="2020-04" db="EMBL/GenBank/DDBJ databases">
        <authorList>
            <person name="Chiriac C."/>
            <person name="Salcher M."/>
            <person name="Ghai R."/>
            <person name="Kavagutti S V."/>
        </authorList>
    </citation>
    <scope>NUCLEOTIDE SEQUENCE</scope>
</reference>
<evidence type="ECO:0000256" key="2">
    <source>
        <dbReference type="ARBA" id="ARBA00022598"/>
    </source>
</evidence>
<keyword evidence="2 4" id="KW-0436">Ligase</keyword>
<dbReference type="EMBL" id="LR797099">
    <property type="protein sequence ID" value="CAB4186919.1"/>
    <property type="molecule type" value="Genomic_DNA"/>
</dbReference>
<dbReference type="SUPFAM" id="SSF56801">
    <property type="entry name" value="Acetyl-CoA synthetase-like"/>
    <property type="match status" value="1"/>
</dbReference>
<sequence length="371" mass="42490">MSNTINIDMKRVVLCVPDPWNYYDQFEHCCIMTVNPDNTPARQKYLLDNSDWSIKVTQNGVEYRDGGDYPNEKIFWYTSGTTGDSKFYSFSQAQIDHCVDTIIQAYSITANDRYVGIMPLWHAHGQAFYWLTKRIKCQAHFMSVPELRNMPKYSPTFITAVPDMLKVVSQLDFDQNLRFIRSASVALPDQLFQTLKDKFNLPIIEAFGMTESLSHCFTNPLDGEQRIGTVGLPSGIEANIVDHHLMIRGPGVYKNDWIDTGDLAEQDSAGYYRILGRSIDQLNIKGKKFNPVSLESQALKHIPTLKECVIFGDNELNCLYVGECDPTDIQQVLLRLDKQLKPVFLNKIDEIPLKYPGKISRNYLKKLFNCK</sequence>